<sequence>MCRPTNHWIAVLASCALIIPHANAAGETVCNIPVSGTLLAGDSTAPYSQIRLGINSNTQDNYYVGSKITMMSGAASGQSSTISAYCGQGHSSCPGIGGSGLIQSVTMPPQISPNNELVKSQKLQLILPSVDANNFVTPTTGSLSGCFDPVTRLPTFSSPSCNGPYRGLTLQIVKGTGAGQSGVIQAGPDSNREVVVSGLSGTCYGGCSSRGRTVSNYELSERWVNTGSTPPVCPALISSTANNGARCTTNADCTWGGVCKPPVDALVSVYVLVGGPGGGGCNPLCNGLASFTATVDFSAATSAGDAYTLMRGCYDEQHAAGMRRLGGAGAGAGQRPVTLAWKSLIPDGEIIGRPGLAADGSVIVASARGTLNKISADGGLVWSIYVGSVVSSPAIGEDGTIYFGSGDRNVWAVTDGGMTRWRYTTPMPVVASAHCTSEAVYIGDRNGTMYKFNLDGSVAWRFATKGEIWGTPRTTRDGRVVFGSMDKTFYCVSDTDGTLIWAYDAQQEIAGTPLIQDVSIVFGTRENEDAYGKIVKLDMGGNPRWLFPVTSSIDSEPVEGNNGEVYVATVDGRVFAVQADGQLLWKYLTGGTGGVCPLQGNGAGYSTDYKTLISVVGNVARLDSSAASLPTGYYNGYRAIFTVGMGTLVQGQFNAVQKAIVQYAPDVAAHDGVFLDSSSQSTSIVLSFKTKDIMIPSESISFPLYGLTSSNAPSVAIFPQDKVNVCNNGAGSTCKAAGTAAFHGVQGTAQTGTSYTITLSLVGNCGADQACVGSTIKFTSGSGSGQTAIIVDYVQATLVATITYVETAADLTTTYAISSAPVSKFTAGWTTGTPGSLKLSILSSTGTTLLCTPSLCSATTILLAPTEKSAAGYYDGHTIEFVGGLGKGQTATCLRYYGALNSYKCDITPVTVAADSTTTYRIGPSVAPGEEVVLVIPRSQGFIYPHNSGLAVGGTTSTLTLAASASTIPNFYQNMNLEVRLAPGALSLASAVTDLGSTTVVLSALPAVSRIDVGSYIKVDNEVMLVQALNVNTATVLRAQLGTSASTHLVGAIPAVYAYSTITAYNSASKVVTFVPALSLALAANDQYRISGTSAFFSIIAGANTVFQSSLSPYEYDVQISEYQTTTVKLMQEPALSDGFYVGATLHITKGPGLGLSGQITAYTVATGLAAITFDLAACAGPAACAPKGSSDNGYLLVGSPTSAYPLSHYEIVVTGNVASYSGLTSDLVLTQPLVFSIPAVYAQCNSYDDTILKRVCLSLNPNTPTPVKLEWVSGSWCPESGGTGWGATSPCVANGLIVTTSSNKYVYGLGTDGVVKFKFMTGKRIKAPPRCVANPDQSVTIFVGSNDHHVYRLEATAQKNSTRNNVVLIKQGTS</sequence>
<reference evidence="3" key="1">
    <citation type="submission" date="2021-01" db="EMBL/GenBank/DDBJ databases">
        <authorList>
            <person name="Corre E."/>
            <person name="Pelletier E."/>
            <person name="Niang G."/>
            <person name="Scheremetjew M."/>
            <person name="Finn R."/>
            <person name="Kale V."/>
            <person name="Holt S."/>
            <person name="Cochrane G."/>
            <person name="Meng A."/>
            <person name="Brown T."/>
            <person name="Cohen L."/>
        </authorList>
    </citation>
    <scope>NUCLEOTIDE SEQUENCE</scope>
    <source>
        <strain evidence="3">CCAP979/52</strain>
    </source>
</reference>
<dbReference type="SUPFAM" id="SSF50998">
    <property type="entry name" value="Quinoprotein alcohol dehydrogenase-like"/>
    <property type="match status" value="1"/>
</dbReference>
<gene>
    <name evidence="3" type="ORF">CCUR1050_LOCUS32187</name>
</gene>
<evidence type="ECO:0000256" key="1">
    <source>
        <dbReference type="SAM" id="SignalP"/>
    </source>
</evidence>
<evidence type="ECO:0000313" key="3">
    <source>
        <dbReference type="EMBL" id="CAD8661224.1"/>
    </source>
</evidence>
<dbReference type="PANTHER" id="PTHR44394">
    <property type="entry name" value="BETA-ALANINE-ACTIVATING ENZYME"/>
    <property type="match status" value="1"/>
</dbReference>
<accession>A0A7S0N7E4</accession>
<dbReference type="SMART" id="SM00564">
    <property type="entry name" value="PQQ"/>
    <property type="match status" value="7"/>
</dbReference>
<dbReference type="PROSITE" id="PS51257">
    <property type="entry name" value="PROKAR_LIPOPROTEIN"/>
    <property type="match status" value="1"/>
</dbReference>
<dbReference type="PANTHER" id="PTHR44394:SF1">
    <property type="entry name" value="BETA-ALANINE-ACTIVATING ENZYME"/>
    <property type="match status" value="1"/>
</dbReference>
<dbReference type="Gene3D" id="2.40.10.480">
    <property type="match status" value="1"/>
</dbReference>
<protein>
    <recommendedName>
        <fullName evidence="2">Pyrrolo-quinoline quinone repeat domain-containing protein</fullName>
    </recommendedName>
</protein>
<name>A0A7S0N7E4_9CRYP</name>
<feature type="domain" description="Pyrrolo-quinoline quinone repeat" evidence="2">
    <location>
        <begin position="446"/>
        <end position="523"/>
    </location>
</feature>
<dbReference type="InterPro" id="IPR018391">
    <property type="entry name" value="PQQ_b-propeller_rpt"/>
</dbReference>
<dbReference type="InterPro" id="IPR011047">
    <property type="entry name" value="Quinoprotein_ADH-like_sf"/>
</dbReference>
<feature type="chain" id="PRO_5030654952" description="Pyrrolo-quinoline quinone repeat domain-containing protein" evidence="1">
    <location>
        <begin position="25"/>
        <end position="1375"/>
    </location>
</feature>
<dbReference type="InterPro" id="IPR002372">
    <property type="entry name" value="PQQ_rpt_dom"/>
</dbReference>
<dbReference type="EMBL" id="HBEZ01058718">
    <property type="protein sequence ID" value="CAD8661224.1"/>
    <property type="molecule type" value="Transcribed_RNA"/>
</dbReference>
<organism evidence="3">
    <name type="scientific">Cryptomonas curvata</name>
    <dbReference type="NCBI Taxonomy" id="233186"/>
    <lineage>
        <taxon>Eukaryota</taxon>
        <taxon>Cryptophyceae</taxon>
        <taxon>Cryptomonadales</taxon>
        <taxon>Cryptomonadaceae</taxon>
        <taxon>Cryptomonas</taxon>
    </lineage>
</organism>
<proteinExistence type="predicted"/>
<dbReference type="Pfam" id="PF13360">
    <property type="entry name" value="PQQ_2"/>
    <property type="match status" value="2"/>
</dbReference>
<dbReference type="InterPro" id="IPR015943">
    <property type="entry name" value="WD40/YVTN_repeat-like_dom_sf"/>
</dbReference>
<keyword evidence="1" id="KW-0732">Signal</keyword>
<dbReference type="InterPro" id="IPR052091">
    <property type="entry name" value="Beta-ala_Activ/Resist"/>
</dbReference>
<feature type="signal peptide" evidence="1">
    <location>
        <begin position="1"/>
        <end position="24"/>
    </location>
</feature>
<dbReference type="GO" id="GO:0043041">
    <property type="term" value="P:amino acid activation for nonribosomal peptide biosynthetic process"/>
    <property type="evidence" value="ECO:0007669"/>
    <property type="project" value="TreeGrafter"/>
</dbReference>
<evidence type="ECO:0000259" key="2">
    <source>
        <dbReference type="Pfam" id="PF13360"/>
    </source>
</evidence>
<feature type="domain" description="Pyrrolo-quinoline quinone repeat" evidence="2">
    <location>
        <begin position="350"/>
        <end position="445"/>
    </location>
</feature>
<dbReference type="Gene3D" id="2.130.10.10">
    <property type="entry name" value="YVTN repeat-like/Quinoprotein amine dehydrogenase"/>
    <property type="match status" value="1"/>
</dbReference>